<evidence type="ECO:0000313" key="13">
    <source>
        <dbReference type="Proteomes" id="UP000092444"/>
    </source>
</evidence>
<dbReference type="SUPFAM" id="SSF52317">
    <property type="entry name" value="Class I glutamine amidotransferase-like"/>
    <property type="match status" value="1"/>
</dbReference>
<dbReference type="SUPFAM" id="SSF52021">
    <property type="entry name" value="Carbamoyl phosphate synthetase, small subunit N-terminal domain"/>
    <property type="match status" value="1"/>
</dbReference>
<dbReference type="InterPro" id="IPR050055">
    <property type="entry name" value="EF-Tu_GTPase"/>
</dbReference>
<dbReference type="Gene3D" id="2.40.30.10">
    <property type="entry name" value="Translation factors"/>
    <property type="match status" value="2"/>
</dbReference>
<keyword evidence="13" id="KW-1185">Reference proteome</keyword>
<dbReference type="Pfam" id="PF00117">
    <property type="entry name" value="GATase"/>
    <property type="match status" value="1"/>
</dbReference>
<evidence type="ECO:0000256" key="6">
    <source>
        <dbReference type="ARBA" id="ARBA00022768"/>
    </source>
</evidence>
<dbReference type="CDD" id="cd01884">
    <property type="entry name" value="EF_Tu"/>
    <property type="match status" value="1"/>
</dbReference>
<keyword evidence="4" id="KW-0436">Ligase</keyword>
<dbReference type="SUPFAM" id="SSF50447">
    <property type="entry name" value="Translation proteins"/>
    <property type="match status" value="1"/>
</dbReference>
<dbReference type="CDD" id="cd03697">
    <property type="entry name" value="EFTU_II"/>
    <property type="match status" value="1"/>
</dbReference>
<dbReference type="InterPro" id="IPR004161">
    <property type="entry name" value="EFTu-like_2"/>
</dbReference>
<evidence type="ECO:0000256" key="9">
    <source>
        <dbReference type="ARBA" id="ARBA00022962"/>
    </source>
</evidence>
<dbReference type="PANTHER" id="PTHR43721:SF22">
    <property type="entry name" value="ELONGATION FACTOR TU, MITOCHONDRIAL"/>
    <property type="match status" value="1"/>
</dbReference>
<dbReference type="CDD" id="cd01744">
    <property type="entry name" value="GATase1_CPSase"/>
    <property type="match status" value="1"/>
</dbReference>
<dbReference type="PROSITE" id="PS51273">
    <property type="entry name" value="GATASE_TYPE_1"/>
    <property type="match status" value="1"/>
</dbReference>
<dbReference type="Pfam" id="PF03144">
    <property type="entry name" value="GTP_EFTU_D2"/>
    <property type="match status" value="1"/>
</dbReference>
<dbReference type="GO" id="GO:0003924">
    <property type="term" value="F:GTPase activity"/>
    <property type="evidence" value="ECO:0007669"/>
    <property type="project" value="InterPro"/>
</dbReference>
<dbReference type="PRINTS" id="PR00099">
    <property type="entry name" value="CPSGATASE"/>
</dbReference>
<keyword evidence="5" id="KW-0547">Nucleotide-binding</keyword>
<keyword evidence="7" id="KW-0067">ATP-binding</keyword>
<dbReference type="SUPFAM" id="SSF52540">
    <property type="entry name" value="P-loop containing nucleoside triphosphate hydrolases"/>
    <property type="match status" value="1"/>
</dbReference>
<feature type="domain" description="Tr-type G" evidence="11">
    <location>
        <begin position="347"/>
        <end position="502"/>
    </location>
</feature>
<dbReference type="EnsemblMetazoa" id="GMOY000004-RA">
    <property type="protein sequence ID" value="GMOY000004-PA"/>
    <property type="gene ID" value="GMOY000004"/>
</dbReference>
<dbReference type="GO" id="GO:0006541">
    <property type="term" value="P:glutamine metabolic process"/>
    <property type="evidence" value="ECO:0007669"/>
    <property type="project" value="InterPro"/>
</dbReference>
<dbReference type="GO" id="GO:0005829">
    <property type="term" value="C:cytosol"/>
    <property type="evidence" value="ECO:0007669"/>
    <property type="project" value="TreeGrafter"/>
</dbReference>
<dbReference type="Gene3D" id="3.40.50.880">
    <property type="match status" value="1"/>
</dbReference>
<evidence type="ECO:0000313" key="12">
    <source>
        <dbReference type="EnsemblMetazoa" id="GMOY000004-PA"/>
    </source>
</evidence>
<dbReference type="STRING" id="37546.A0A1B0F944"/>
<dbReference type="PRINTS" id="PR00097">
    <property type="entry name" value="ANTSNTHASEII"/>
</dbReference>
<dbReference type="Pfam" id="PF03143">
    <property type="entry name" value="GTP_EFTU_D3"/>
    <property type="match status" value="1"/>
</dbReference>
<dbReference type="EC" id="3.6.5.3" evidence="3"/>
<dbReference type="InterPro" id="IPR000795">
    <property type="entry name" value="T_Tr_GTP-bd_dom"/>
</dbReference>
<comment type="similarity">
    <text evidence="2">Belongs to the TRAFAC class translation factor GTPase superfamily. Classic translation factor GTPase family. EF-Tu/EF-1A subfamily.</text>
</comment>
<dbReference type="Pfam" id="PF00988">
    <property type="entry name" value="CPSase_sm_chain"/>
    <property type="match status" value="1"/>
</dbReference>
<protein>
    <recommendedName>
        <fullName evidence="3">protein-synthesizing GTPase</fullName>
        <ecNumber evidence="3">3.6.5.3</ecNumber>
    </recommendedName>
</protein>
<dbReference type="InterPro" id="IPR004160">
    <property type="entry name" value="Transl_elong_EFTu/EF1A_C"/>
</dbReference>
<organism evidence="12 13">
    <name type="scientific">Glossina morsitans morsitans</name>
    <name type="common">Savannah tsetse fly</name>
    <dbReference type="NCBI Taxonomy" id="37546"/>
    <lineage>
        <taxon>Eukaryota</taxon>
        <taxon>Metazoa</taxon>
        <taxon>Ecdysozoa</taxon>
        <taxon>Arthropoda</taxon>
        <taxon>Hexapoda</taxon>
        <taxon>Insecta</taxon>
        <taxon>Pterygota</taxon>
        <taxon>Neoptera</taxon>
        <taxon>Endopterygota</taxon>
        <taxon>Diptera</taxon>
        <taxon>Brachycera</taxon>
        <taxon>Muscomorpha</taxon>
        <taxon>Hippoboscoidea</taxon>
        <taxon>Glossinidae</taxon>
        <taxon>Glossina</taxon>
    </lineage>
</organism>
<dbReference type="PROSITE" id="PS00301">
    <property type="entry name" value="G_TR_1"/>
    <property type="match status" value="1"/>
</dbReference>
<dbReference type="FunFam" id="2.40.30.10:FF:000001">
    <property type="entry name" value="Elongation factor Tu"/>
    <property type="match status" value="1"/>
</dbReference>
<dbReference type="InterPro" id="IPR036480">
    <property type="entry name" value="CarbP_synth_ssu_N_sf"/>
</dbReference>
<dbReference type="InterPro" id="IPR009000">
    <property type="entry name" value="Transl_B-barrel_sf"/>
</dbReference>
<dbReference type="NCBIfam" id="NF009475">
    <property type="entry name" value="PRK12838.1"/>
    <property type="match status" value="1"/>
</dbReference>
<dbReference type="SUPFAM" id="SSF50465">
    <property type="entry name" value="EF-Tu/eEF-1alpha/eIF2-gamma C-terminal domain"/>
    <property type="match status" value="1"/>
</dbReference>
<keyword evidence="9" id="KW-0315">Glutamine amidotransferase</keyword>
<evidence type="ECO:0000256" key="2">
    <source>
        <dbReference type="ARBA" id="ARBA00007249"/>
    </source>
</evidence>
<dbReference type="SMART" id="SM01097">
    <property type="entry name" value="CPSase_sm_chain"/>
    <property type="match status" value="1"/>
</dbReference>
<dbReference type="InterPro" id="IPR031157">
    <property type="entry name" value="G_TR_CS"/>
</dbReference>
<dbReference type="PhylomeDB" id="A0A1B0F944"/>
<dbReference type="PRINTS" id="PR00096">
    <property type="entry name" value="GATASE"/>
</dbReference>
<evidence type="ECO:0000256" key="7">
    <source>
        <dbReference type="ARBA" id="ARBA00022840"/>
    </source>
</evidence>
<dbReference type="GO" id="GO:0004088">
    <property type="term" value="F:carbamoyl-phosphate synthase (glutamine-hydrolyzing) activity"/>
    <property type="evidence" value="ECO:0007669"/>
    <property type="project" value="InterPro"/>
</dbReference>
<evidence type="ECO:0000259" key="11">
    <source>
        <dbReference type="PROSITE" id="PS51722"/>
    </source>
</evidence>
<dbReference type="InterPro" id="IPR006274">
    <property type="entry name" value="CarbamoylP_synth_ssu"/>
</dbReference>
<dbReference type="InterPro" id="IPR017926">
    <property type="entry name" value="GATASE"/>
</dbReference>
<dbReference type="Gene3D" id="3.50.30.20">
    <property type="entry name" value="Carbamoyl-phosphate synthase small subunit, N-terminal domain"/>
    <property type="match status" value="1"/>
</dbReference>
<accession>A0A1B0F944</accession>
<dbReference type="InterPro" id="IPR002474">
    <property type="entry name" value="CarbamoylP_synth_ssu_N"/>
</dbReference>
<dbReference type="GO" id="GO:0003746">
    <property type="term" value="F:translation elongation factor activity"/>
    <property type="evidence" value="ECO:0007669"/>
    <property type="project" value="UniProtKB-KW"/>
</dbReference>
<dbReference type="NCBIfam" id="NF000766">
    <property type="entry name" value="PRK00049.1"/>
    <property type="match status" value="1"/>
</dbReference>
<evidence type="ECO:0000256" key="3">
    <source>
        <dbReference type="ARBA" id="ARBA00011986"/>
    </source>
</evidence>
<dbReference type="InterPro" id="IPR027417">
    <property type="entry name" value="P-loop_NTPase"/>
</dbReference>
<dbReference type="Gene3D" id="3.40.50.300">
    <property type="entry name" value="P-loop containing nucleotide triphosphate hydrolases"/>
    <property type="match status" value="1"/>
</dbReference>
<dbReference type="Pfam" id="PF00009">
    <property type="entry name" value="GTP_EFTU"/>
    <property type="match status" value="1"/>
</dbReference>
<keyword evidence="10" id="KW-0342">GTP-binding</keyword>
<dbReference type="GO" id="GO:0006207">
    <property type="term" value="P:'de novo' pyrimidine nucleobase biosynthetic process"/>
    <property type="evidence" value="ECO:0007669"/>
    <property type="project" value="InterPro"/>
</dbReference>
<dbReference type="GO" id="GO:0005524">
    <property type="term" value="F:ATP binding"/>
    <property type="evidence" value="ECO:0007669"/>
    <property type="project" value="UniProtKB-KW"/>
</dbReference>
<evidence type="ECO:0000256" key="4">
    <source>
        <dbReference type="ARBA" id="ARBA00022598"/>
    </source>
</evidence>
<proteinExistence type="inferred from homology"/>
<dbReference type="PROSITE" id="PS51722">
    <property type="entry name" value="G_TR_2"/>
    <property type="match status" value="1"/>
</dbReference>
<evidence type="ECO:0000256" key="10">
    <source>
        <dbReference type="ARBA" id="ARBA00023134"/>
    </source>
</evidence>
<name>A0A1B0F944_GLOMM</name>
<dbReference type="InterPro" id="IPR029062">
    <property type="entry name" value="Class_I_gatase-like"/>
</dbReference>
<keyword evidence="8" id="KW-0648">Protein biosynthesis</keyword>
<dbReference type="PANTHER" id="PTHR43721">
    <property type="entry name" value="ELONGATION FACTOR TU-RELATED"/>
    <property type="match status" value="1"/>
</dbReference>
<dbReference type="InterPro" id="IPR041709">
    <property type="entry name" value="EF-Tu_GTP-bd"/>
</dbReference>
<dbReference type="EMBL" id="CCAG010004674">
    <property type="status" value="NOT_ANNOTATED_CDS"/>
    <property type="molecule type" value="Genomic_DNA"/>
</dbReference>
<dbReference type="HAMAP" id="MF_01209">
    <property type="entry name" value="CPSase_S_chain"/>
    <property type="match status" value="1"/>
</dbReference>
<evidence type="ECO:0000256" key="8">
    <source>
        <dbReference type="ARBA" id="ARBA00022917"/>
    </source>
</evidence>
<comment type="subcellular location">
    <subcellularLocation>
        <location evidence="1">Cytoplasm</location>
    </subcellularLocation>
</comment>
<dbReference type="Proteomes" id="UP000092444">
    <property type="component" value="Unassembled WGS sequence"/>
</dbReference>
<evidence type="ECO:0000256" key="5">
    <source>
        <dbReference type="ARBA" id="ARBA00022741"/>
    </source>
</evidence>
<reference evidence="12" key="1">
    <citation type="submission" date="2020-05" db="UniProtKB">
        <authorList>
            <consortium name="EnsemblMetazoa"/>
        </authorList>
    </citation>
    <scope>IDENTIFICATION</scope>
    <source>
        <strain evidence="12">Yale</strain>
    </source>
</reference>
<dbReference type="InterPro" id="IPR009001">
    <property type="entry name" value="Transl_elong_EF1A/Init_IF2_C"/>
</dbReference>
<dbReference type="AlphaFoldDB" id="A0A1B0F944"/>
<dbReference type="InterPro" id="IPR035686">
    <property type="entry name" value="CPSase_GATase1"/>
</dbReference>
<keyword evidence="6" id="KW-0251">Elongation factor</keyword>
<sequence length="665" mass="72554">NEVQDAVLILQDGKCFWGKSVGKKGKCIGEVCFTTGMTGYQHTITDPSFADQIITFTFPHIGNFGINHKDNEGKKTFASGVVMRELSSMSHPSSYISLNDRLEKNNVIGISGVDTRALKRHLREHGSQNGMICSSSKAHALDKLKEYKSVNGIEITNKVSLHSNFKSDLNSKYRVVIVDFGVKISIVSRLIELGCTVELIRPSTGFAQKVLSMNPDGIVLSNGPGDPQEIGESVVSEIDIIIKSKIPIFGICMSHQLLAITLGAKTIKMDIGHRGSNHPVYDVISGKVEISSQNHGFVVDSASLLSNVEITHISLLDNSVEGIMMKDYPVFSVQYHPEEAPAYDQIDKAPEERKRGITIATAHVEYQTEKRHYAHVDCPGHADYVKNMIVGAAQMDAAILVVSGVDGPMPQTREHILLAKQVGVGYIVVYINKADVADADMIDLVKMEVRELLSKYGFPGDEVPVVVGSALKALEDDSSEYGKKSTDKLMEKLDEYVAVPPRPVDLPFLLPIEDVFSISGRGTVVTGRIEKGEIKTGEEIEIIGLQATQKTICTGVEMLKKLLDKGSAGLNVGILLRGTKREEVERGQVLAKPGTITPHRKLRRRTTDVTGSIKLLDGEEMVMPGDNVSVEVELQVLIAMDKGLRFAIREGGRTVGSGVVSEILE</sequence>
<dbReference type="NCBIfam" id="TIGR01368">
    <property type="entry name" value="CPSaseIIsmall"/>
    <property type="match status" value="1"/>
</dbReference>
<evidence type="ECO:0000256" key="1">
    <source>
        <dbReference type="ARBA" id="ARBA00004496"/>
    </source>
</evidence>
<dbReference type="GO" id="GO:0005525">
    <property type="term" value="F:GTP binding"/>
    <property type="evidence" value="ECO:0007669"/>
    <property type="project" value="UniProtKB-KW"/>
</dbReference>
<dbReference type="InterPro" id="IPR033720">
    <property type="entry name" value="EFTU_2"/>
</dbReference>